<gene>
    <name evidence="1" type="ORF">CYMTET_38865</name>
</gene>
<dbReference type="EMBL" id="LGRX02025813">
    <property type="protein sequence ID" value="KAK3251812.1"/>
    <property type="molecule type" value="Genomic_DNA"/>
</dbReference>
<keyword evidence="2" id="KW-1185">Reference proteome</keyword>
<dbReference type="Proteomes" id="UP001190700">
    <property type="component" value="Unassembled WGS sequence"/>
</dbReference>
<accession>A0AAE0F583</accession>
<proteinExistence type="predicted"/>
<organism evidence="1 2">
    <name type="scientific">Cymbomonas tetramitiformis</name>
    <dbReference type="NCBI Taxonomy" id="36881"/>
    <lineage>
        <taxon>Eukaryota</taxon>
        <taxon>Viridiplantae</taxon>
        <taxon>Chlorophyta</taxon>
        <taxon>Pyramimonadophyceae</taxon>
        <taxon>Pyramimonadales</taxon>
        <taxon>Pyramimonadaceae</taxon>
        <taxon>Cymbomonas</taxon>
    </lineage>
</organism>
<protein>
    <submittedName>
        <fullName evidence="1">Uncharacterized protein</fullName>
    </submittedName>
</protein>
<sequence>MCTDGFLPFPELFMTYPSARQQREDVSFLVVLPFHITRESRQDRLLETYKSFTGPVLTRGVSGGAPDAVLSPSQLGLSGTIMLPSMGTPTIRRMTLSGRQTEFPVSTSFYPARYDRLGFSDAPKHQGDMARVFKPVLNGTAHADDGRSECTGIFVDDGHRVYDRELDSQTVTLSEDQDGRYNAALCELLRKYPPGAQVLRRELAGVVDNLQFVAPLIVGGQNMLAPAYAAWDAFVNPLGAAGWYAAPYTGFGRAYQKAYTRVFPDQGDAGHYGGGSPRKSLGQWLWTYGWPHRVISAAGGWYTSKVHTIGTQTGLAARRMLAPPDHDESTLPKARSFQAAMHELAVAMGGISEARRTDVQPPPHTPADRVKRLSHYYSS</sequence>
<evidence type="ECO:0000313" key="1">
    <source>
        <dbReference type="EMBL" id="KAK3251812.1"/>
    </source>
</evidence>
<dbReference type="AlphaFoldDB" id="A0AAE0F583"/>
<evidence type="ECO:0000313" key="2">
    <source>
        <dbReference type="Proteomes" id="UP001190700"/>
    </source>
</evidence>
<comment type="caution">
    <text evidence="1">The sequence shown here is derived from an EMBL/GenBank/DDBJ whole genome shotgun (WGS) entry which is preliminary data.</text>
</comment>
<reference evidence="1 2" key="1">
    <citation type="journal article" date="2015" name="Genome Biol. Evol.">
        <title>Comparative Genomics of a Bacterivorous Green Alga Reveals Evolutionary Causalities and Consequences of Phago-Mixotrophic Mode of Nutrition.</title>
        <authorList>
            <person name="Burns J.A."/>
            <person name="Paasch A."/>
            <person name="Narechania A."/>
            <person name="Kim E."/>
        </authorList>
    </citation>
    <scope>NUCLEOTIDE SEQUENCE [LARGE SCALE GENOMIC DNA]</scope>
    <source>
        <strain evidence="1 2">PLY_AMNH</strain>
    </source>
</reference>
<name>A0AAE0F583_9CHLO</name>